<reference evidence="3" key="1">
    <citation type="journal article" date="2017" name="Med. Chem. Commun.">
        <title>Nonomuraea sp. ATCC 55076 harbours the largest actinomycete chromosome to date and the kistamicin biosynthetic gene cluster.</title>
        <authorList>
            <person name="Nazari B."/>
            <person name="Forneris C.C."/>
            <person name="Gibson M.I."/>
            <person name="Moon K."/>
            <person name="Schramma K.R."/>
            <person name="Seyedsayamdost M.R."/>
        </authorList>
    </citation>
    <scope>NUCLEOTIDE SEQUENCE [LARGE SCALE GENOMIC DNA]</scope>
    <source>
        <strain evidence="3">ATCC 55076</strain>
    </source>
</reference>
<accession>A0A1V0A044</accession>
<dbReference type="Pfam" id="PF20199">
    <property type="entry name" value="RepSA"/>
    <property type="match status" value="1"/>
</dbReference>
<dbReference type="KEGG" id="noa:BKM31_20735"/>
<evidence type="ECO:0000256" key="1">
    <source>
        <dbReference type="SAM" id="MobiDB-lite"/>
    </source>
</evidence>
<protein>
    <submittedName>
        <fullName evidence="2">Uncharacterized protein</fullName>
    </submittedName>
</protein>
<dbReference type="EMBL" id="CP017717">
    <property type="protein sequence ID" value="AQZ63563.1"/>
    <property type="molecule type" value="Genomic_DNA"/>
</dbReference>
<organism evidence="2 3">
    <name type="scientific">[Actinomadura] parvosata subsp. kistnae</name>
    <dbReference type="NCBI Taxonomy" id="1909395"/>
    <lineage>
        <taxon>Bacteria</taxon>
        <taxon>Bacillati</taxon>
        <taxon>Actinomycetota</taxon>
        <taxon>Actinomycetes</taxon>
        <taxon>Streptosporangiales</taxon>
        <taxon>Streptosporangiaceae</taxon>
        <taxon>Nonomuraea</taxon>
    </lineage>
</organism>
<dbReference type="STRING" id="1909395.BKM31_20735"/>
<keyword evidence="3" id="KW-1185">Reference proteome</keyword>
<dbReference type="AlphaFoldDB" id="A0A1V0A044"/>
<proteinExistence type="predicted"/>
<sequence length="99" mass="11040">MQYSATVEPQRRLTPHLHMAIRGTHPRAKLRQVAAATSHQAWWPRTGTAEPVRHQRYPAPMTRPSQLFTNEQLAGEFLADLNTLTTLTRPPASASALSS</sequence>
<dbReference type="InterPro" id="IPR046828">
    <property type="entry name" value="RepSA"/>
</dbReference>
<evidence type="ECO:0000313" key="2">
    <source>
        <dbReference type="EMBL" id="AQZ63563.1"/>
    </source>
</evidence>
<name>A0A1V0A044_9ACTN</name>
<gene>
    <name evidence="2" type="ORF">BKM31_20735</name>
</gene>
<dbReference type="Proteomes" id="UP000190797">
    <property type="component" value="Chromosome"/>
</dbReference>
<evidence type="ECO:0000313" key="3">
    <source>
        <dbReference type="Proteomes" id="UP000190797"/>
    </source>
</evidence>
<feature type="region of interest" description="Disordered" evidence="1">
    <location>
        <begin position="35"/>
        <end position="62"/>
    </location>
</feature>